<evidence type="ECO:0000256" key="1">
    <source>
        <dbReference type="ARBA" id="ARBA00004123"/>
    </source>
</evidence>
<dbReference type="OrthoDB" id="10265971at2759"/>
<keyword evidence="7" id="KW-0131">Cell cycle</keyword>
<evidence type="ECO:0000256" key="7">
    <source>
        <dbReference type="ARBA" id="ARBA00023306"/>
    </source>
</evidence>
<dbReference type="Gene3D" id="3.40.50.300">
    <property type="entry name" value="P-loop containing nucleotide triphosphate hydrolases"/>
    <property type="match status" value="1"/>
</dbReference>
<dbReference type="GO" id="GO:0005634">
    <property type="term" value="C:nucleus"/>
    <property type="evidence" value="ECO:0007669"/>
    <property type="project" value="UniProtKB-SubCell"/>
</dbReference>
<dbReference type="GO" id="GO:0033314">
    <property type="term" value="P:mitotic DNA replication checkpoint signaling"/>
    <property type="evidence" value="ECO:0007669"/>
    <property type="project" value="TreeGrafter"/>
</dbReference>
<feature type="region of interest" description="Disordered" evidence="8">
    <location>
        <begin position="15"/>
        <end position="44"/>
    </location>
</feature>
<dbReference type="PANTHER" id="PTHR12172:SF0">
    <property type="entry name" value="CELL CYCLE CHECKPOINT PROTEIN RAD17"/>
    <property type="match status" value="1"/>
</dbReference>
<proteinExistence type="inferred from homology"/>
<comment type="similarity">
    <text evidence="2">Belongs to the rad17/RAD24 family.</text>
</comment>
<reference evidence="9 10" key="1">
    <citation type="submission" date="2020-04" db="EMBL/GenBank/DDBJ databases">
        <authorList>
            <person name="Alioto T."/>
            <person name="Alioto T."/>
            <person name="Gomez Garrido J."/>
        </authorList>
    </citation>
    <scope>NUCLEOTIDE SEQUENCE [LARGE SCALE GENOMIC DNA]</scope>
</reference>
<feature type="compositionally biased region" description="Polar residues" evidence="8">
    <location>
        <begin position="34"/>
        <end position="43"/>
    </location>
</feature>
<dbReference type="InterPro" id="IPR027417">
    <property type="entry name" value="P-loop_NTPase"/>
</dbReference>
<comment type="caution">
    <text evidence="9">The sequence shown here is derived from an EMBL/GenBank/DDBJ whole genome shotgun (WGS) entry which is preliminary data.</text>
</comment>
<dbReference type="Proteomes" id="UP000494165">
    <property type="component" value="Unassembled WGS sequence"/>
</dbReference>
<name>A0A8S1CV48_9INSE</name>
<dbReference type="AlphaFoldDB" id="A0A8S1CV48"/>
<dbReference type="GO" id="GO:0003689">
    <property type="term" value="F:DNA clamp loader activity"/>
    <property type="evidence" value="ECO:0007669"/>
    <property type="project" value="TreeGrafter"/>
</dbReference>
<organism evidence="9 10">
    <name type="scientific">Cloeon dipterum</name>
    <dbReference type="NCBI Taxonomy" id="197152"/>
    <lineage>
        <taxon>Eukaryota</taxon>
        <taxon>Metazoa</taxon>
        <taxon>Ecdysozoa</taxon>
        <taxon>Arthropoda</taxon>
        <taxon>Hexapoda</taxon>
        <taxon>Insecta</taxon>
        <taxon>Pterygota</taxon>
        <taxon>Palaeoptera</taxon>
        <taxon>Ephemeroptera</taxon>
        <taxon>Pisciforma</taxon>
        <taxon>Baetidae</taxon>
        <taxon>Cloeon</taxon>
    </lineage>
</organism>
<keyword evidence="6" id="KW-0539">Nucleus</keyword>
<dbReference type="Pfam" id="PF03215">
    <property type="entry name" value="Rad17"/>
    <property type="match status" value="1"/>
</dbReference>
<accession>A0A8S1CV48</accession>
<feature type="compositionally biased region" description="Low complexity" evidence="8">
    <location>
        <begin position="15"/>
        <end position="26"/>
    </location>
</feature>
<dbReference type="PANTHER" id="PTHR12172">
    <property type="entry name" value="CELL CYCLE CHECKPOINT PROTEIN RAD17"/>
    <property type="match status" value="1"/>
</dbReference>
<keyword evidence="10" id="KW-1185">Reference proteome</keyword>
<gene>
    <name evidence="9" type="ORF">CLODIP_2_CD05776</name>
</gene>
<evidence type="ECO:0000256" key="2">
    <source>
        <dbReference type="ARBA" id="ARBA00006168"/>
    </source>
</evidence>
<sequence>MSQDKGKLAKWVVPSFGDFSSGSASSAKKRRQDGSQPTPQIKSDSNEIPWVEKYCPKSVGNLAVHKKKVESVYDWLQLALIQPEVPKFCLVKGPAGSGKSTTVKVCGKNLGIDVMEWITPSNFSNFKVFSEENDFPGNKEFDCYKSDRQMFRDFVIKGSRFHSLFSSTGSKKIILIEDWPASFLRDPTPLHEILEEFAQSGKCPLVMITGEDNVFNKLIPENLIRQYSIDVFAFNPMAPTLLKKVLCDISAKEAPSNLNAKDIIESICQSSCGDLRSAINTLQFACLRGFTKGAADAVKGKSQQKSPENKRRRLDEQGQKKQLAKIGGRDAPDDFFHVISKALYAKREDNGALKTSPSQIVEKVTDKSEMFTGFLQENYLDFMPDIQAAAKCAENLELASRLLANSFDRPSLATTGLHVASRGVMSIKRDKNRASFFKSHRKPKYIQAEAGFKELSLDARRTFPFSNASSTALLSELLPFAALIQPHGLSYGKFRKFFCH</sequence>
<evidence type="ECO:0000313" key="10">
    <source>
        <dbReference type="Proteomes" id="UP000494165"/>
    </source>
</evidence>
<dbReference type="EMBL" id="CADEPI010000110">
    <property type="protein sequence ID" value="CAB3375288.1"/>
    <property type="molecule type" value="Genomic_DNA"/>
</dbReference>
<dbReference type="GO" id="GO:0005524">
    <property type="term" value="F:ATP binding"/>
    <property type="evidence" value="ECO:0007669"/>
    <property type="project" value="UniProtKB-KW"/>
</dbReference>
<feature type="region of interest" description="Disordered" evidence="8">
    <location>
        <begin position="297"/>
        <end position="319"/>
    </location>
</feature>
<evidence type="ECO:0000256" key="8">
    <source>
        <dbReference type="SAM" id="MobiDB-lite"/>
    </source>
</evidence>
<evidence type="ECO:0008006" key="11">
    <source>
        <dbReference type="Google" id="ProtNLM"/>
    </source>
</evidence>
<protein>
    <recommendedName>
        <fullName evidence="11">Cell cycle checkpoint protein RAD17</fullName>
    </recommendedName>
</protein>
<evidence type="ECO:0000313" key="9">
    <source>
        <dbReference type="EMBL" id="CAB3375288.1"/>
    </source>
</evidence>
<evidence type="ECO:0000256" key="4">
    <source>
        <dbReference type="ARBA" id="ARBA00022763"/>
    </source>
</evidence>
<keyword evidence="3" id="KW-0547">Nucleotide-binding</keyword>
<dbReference type="InterPro" id="IPR004582">
    <property type="entry name" value="Checkpoint_prot_Rad17_Rad24"/>
</dbReference>
<keyword evidence="5" id="KW-0067">ATP-binding</keyword>
<dbReference type="GO" id="GO:0006281">
    <property type="term" value="P:DNA repair"/>
    <property type="evidence" value="ECO:0007669"/>
    <property type="project" value="InterPro"/>
</dbReference>
<comment type="subcellular location">
    <subcellularLocation>
        <location evidence="1">Nucleus</location>
    </subcellularLocation>
</comment>
<evidence type="ECO:0000256" key="6">
    <source>
        <dbReference type="ARBA" id="ARBA00023242"/>
    </source>
</evidence>
<feature type="compositionally biased region" description="Basic and acidic residues" evidence="8">
    <location>
        <begin position="307"/>
        <end position="319"/>
    </location>
</feature>
<dbReference type="GO" id="GO:0000077">
    <property type="term" value="P:DNA damage checkpoint signaling"/>
    <property type="evidence" value="ECO:0007669"/>
    <property type="project" value="TreeGrafter"/>
</dbReference>
<keyword evidence="4" id="KW-0227">DNA damage</keyword>
<evidence type="ECO:0000256" key="5">
    <source>
        <dbReference type="ARBA" id="ARBA00022840"/>
    </source>
</evidence>
<dbReference type="GO" id="GO:0003682">
    <property type="term" value="F:chromatin binding"/>
    <property type="evidence" value="ECO:0007669"/>
    <property type="project" value="TreeGrafter"/>
</dbReference>
<evidence type="ECO:0000256" key="3">
    <source>
        <dbReference type="ARBA" id="ARBA00022741"/>
    </source>
</evidence>
<dbReference type="SUPFAM" id="SSF52540">
    <property type="entry name" value="P-loop containing nucleoside triphosphate hydrolases"/>
    <property type="match status" value="1"/>
</dbReference>